<dbReference type="Pfam" id="PF13592">
    <property type="entry name" value="HTH_33"/>
    <property type="match status" value="1"/>
</dbReference>
<name>A0A0C2JFG2_THEKT</name>
<feature type="compositionally biased region" description="Basic and acidic residues" evidence="1">
    <location>
        <begin position="1"/>
        <end position="14"/>
    </location>
</feature>
<evidence type="ECO:0000259" key="2">
    <source>
        <dbReference type="Pfam" id="PF13592"/>
    </source>
</evidence>
<comment type="caution">
    <text evidence="3">The sequence shown here is derived from an EMBL/GenBank/DDBJ whole genome shotgun (WGS) entry which is preliminary data.</text>
</comment>
<protein>
    <recommendedName>
        <fullName evidence="2">Winged helix-turn helix domain-containing protein</fullName>
    </recommendedName>
</protein>
<gene>
    <name evidence="3" type="ORF">RF11_02004</name>
</gene>
<dbReference type="InterPro" id="IPR009057">
    <property type="entry name" value="Homeodomain-like_sf"/>
</dbReference>
<evidence type="ECO:0000256" key="1">
    <source>
        <dbReference type="SAM" id="MobiDB-lite"/>
    </source>
</evidence>
<feature type="domain" description="Winged helix-turn helix" evidence="2">
    <location>
        <begin position="63"/>
        <end position="92"/>
    </location>
</feature>
<evidence type="ECO:0000313" key="4">
    <source>
        <dbReference type="Proteomes" id="UP000031668"/>
    </source>
</evidence>
<sequence>MSENRRKTLSDEMKINIQSGGVGRRKKSRHGGTTVTKLTPEIERQIIQLVNDNCTMTTLDIPEKLDITMHETTVWRWLKKLQFSWKVTRPVLYFEMTQLSNLKGKLLSSGTRL</sequence>
<feature type="region of interest" description="Disordered" evidence="1">
    <location>
        <begin position="1"/>
        <end position="35"/>
    </location>
</feature>
<proteinExistence type="predicted"/>
<keyword evidence="4" id="KW-1185">Reference proteome</keyword>
<dbReference type="InterPro" id="IPR025959">
    <property type="entry name" value="Winged_HTH_dom"/>
</dbReference>
<dbReference type="SUPFAM" id="SSF46689">
    <property type="entry name" value="Homeodomain-like"/>
    <property type="match status" value="1"/>
</dbReference>
<reference evidence="3 4" key="1">
    <citation type="journal article" date="2014" name="Genome Biol. Evol.">
        <title>The genome of the myxosporean Thelohanellus kitauei shows adaptations to nutrient acquisition within its fish host.</title>
        <authorList>
            <person name="Yang Y."/>
            <person name="Xiong J."/>
            <person name="Zhou Z."/>
            <person name="Huo F."/>
            <person name="Miao W."/>
            <person name="Ran C."/>
            <person name="Liu Y."/>
            <person name="Zhang J."/>
            <person name="Feng J."/>
            <person name="Wang M."/>
            <person name="Wang M."/>
            <person name="Wang L."/>
            <person name="Yao B."/>
        </authorList>
    </citation>
    <scope>NUCLEOTIDE SEQUENCE [LARGE SCALE GENOMIC DNA]</scope>
    <source>
        <strain evidence="3">Wuqing</strain>
    </source>
</reference>
<dbReference type="AlphaFoldDB" id="A0A0C2JFG2"/>
<accession>A0A0C2JFG2</accession>
<evidence type="ECO:0000313" key="3">
    <source>
        <dbReference type="EMBL" id="KII68003.1"/>
    </source>
</evidence>
<dbReference type="Proteomes" id="UP000031668">
    <property type="component" value="Unassembled WGS sequence"/>
</dbReference>
<dbReference type="EMBL" id="JWZT01002990">
    <property type="protein sequence ID" value="KII68003.1"/>
    <property type="molecule type" value="Genomic_DNA"/>
</dbReference>
<organism evidence="3 4">
    <name type="scientific">Thelohanellus kitauei</name>
    <name type="common">Myxosporean</name>
    <dbReference type="NCBI Taxonomy" id="669202"/>
    <lineage>
        <taxon>Eukaryota</taxon>
        <taxon>Metazoa</taxon>
        <taxon>Cnidaria</taxon>
        <taxon>Myxozoa</taxon>
        <taxon>Myxosporea</taxon>
        <taxon>Bivalvulida</taxon>
        <taxon>Platysporina</taxon>
        <taxon>Myxobolidae</taxon>
        <taxon>Thelohanellus</taxon>
    </lineage>
</organism>